<keyword evidence="3" id="KW-0372">Hormone</keyword>
<name>A0ABD0KF59_9CAEN</name>
<gene>
    <name evidence="6" type="ORF">BaRGS_00023061</name>
</gene>
<evidence type="ECO:0000313" key="7">
    <source>
        <dbReference type="Proteomes" id="UP001519460"/>
    </source>
</evidence>
<dbReference type="Proteomes" id="UP001519460">
    <property type="component" value="Unassembled WGS sequence"/>
</dbReference>
<accession>A0ABD0KF59</accession>
<evidence type="ECO:0000256" key="1">
    <source>
        <dbReference type="ARBA" id="ARBA00008693"/>
    </source>
</evidence>
<comment type="similarity">
    <text evidence="1">Belongs to the stanniocalcin family.</text>
</comment>
<feature type="chain" id="PRO_5044753023" evidence="5">
    <location>
        <begin position="18"/>
        <end position="190"/>
    </location>
</feature>
<organism evidence="6 7">
    <name type="scientific">Batillaria attramentaria</name>
    <dbReference type="NCBI Taxonomy" id="370345"/>
    <lineage>
        <taxon>Eukaryota</taxon>
        <taxon>Metazoa</taxon>
        <taxon>Spiralia</taxon>
        <taxon>Lophotrochozoa</taxon>
        <taxon>Mollusca</taxon>
        <taxon>Gastropoda</taxon>
        <taxon>Caenogastropoda</taxon>
        <taxon>Sorbeoconcha</taxon>
        <taxon>Cerithioidea</taxon>
        <taxon>Batillariidae</taxon>
        <taxon>Batillaria</taxon>
    </lineage>
</organism>
<dbReference type="EMBL" id="JACVVK020000190">
    <property type="protein sequence ID" value="KAK7485760.1"/>
    <property type="molecule type" value="Genomic_DNA"/>
</dbReference>
<dbReference type="Pfam" id="PF03298">
    <property type="entry name" value="Stanniocalcin"/>
    <property type="match status" value="1"/>
</dbReference>
<evidence type="ECO:0000256" key="5">
    <source>
        <dbReference type="SAM" id="SignalP"/>
    </source>
</evidence>
<dbReference type="PANTHER" id="PTHR11245">
    <property type="entry name" value="STANNIOCALCIN"/>
    <property type="match status" value="1"/>
</dbReference>
<proteinExistence type="inferred from homology"/>
<comment type="subunit">
    <text evidence="2">Homodimer; disulfide-linked.</text>
</comment>
<comment type="caution">
    <text evidence="6">The sequence shown here is derived from an EMBL/GenBank/DDBJ whole genome shotgun (WGS) entry which is preliminary data.</text>
</comment>
<keyword evidence="5" id="KW-0732">Signal</keyword>
<reference evidence="6 7" key="1">
    <citation type="journal article" date="2023" name="Sci. Data">
        <title>Genome assembly of the Korean intertidal mud-creeper Batillaria attramentaria.</title>
        <authorList>
            <person name="Patra A.K."/>
            <person name="Ho P.T."/>
            <person name="Jun S."/>
            <person name="Lee S.J."/>
            <person name="Kim Y."/>
            <person name="Won Y.J."/>
        </authorList>
    </citation>
    <scope>NUCLEOTIDE SEQUENCE [LARGE SCALE GENOMIC DNA]</scope>
    <source>
        <strain evidence="6">Wonlab-2016</strain>
    </source>
</reference>
<evidence type="ECO:0000256" key="3">
    <source>
        <dbReference type="ARBA" id="ARBA00022702"/>
    </source>
</evidence>
<protein>
    <submittedName>
        <fullName evidence="6">Uncharacterized protein</fullName>
    </submittedName>
</protein>
<dbReference type="AlphaFoldDB" id="A0ABD0KF59"/>
<keyword evidence="7" id="KW-1185">Reference proteome</keyword>
<dbReference type="GO" id="GO:0005179">
    <property type="term" value="F:hormone activity"/>
    <property type="evidence" value="ECO:0007669"/>
    <property type="project" value="UniProtKB-KW"/>
</dbReference>
<evidence type="ECO:0000256" key="4">
    <source>
        <dbReference type="ARBA" id="ARBA00023157"/>
    </source>
</evidence>
<dbReference type="InterPro" id="IPR004978">
    <property type="entry name" value="Stanniocalcin"/>
</dbReference>
<sequence length="190" mass="20765">MMLKICSLLMAVQVCSGFLFGGPRQKGTVSATADISAECEAKAAAGDCSFYDCFEQRFQCGSHGYALAYGGKYCQRLEGGRSLFTDAGNAFIDKMAPCEMQKSLTYYRQNTLNCKSFYDEAFVMMGQCYSESGYCDVVADNFDGFMQTFDKADFLNLKLVNQVLDAAKACGGDVEQTIINDFLQSGLGGR</sequence>
<evidence type="ECO:0000256" key="2">
    <source>
        <dbReference type="ARBA" id="ARBA00011748"/>
    </source>
</evidence>
<dbReference type="PANTHER" id="PTHR11245:SF6">
    <property type="entry name" value="DUF19 DOMAIN-CONTAINING PROTEIN"/>
    <property type="match status" value="1"/>
</dbReference>
<feature type="signal peptide" evidence="5">
    <location>
        <begin position="1"/>
        <end position="17"/>
    </location>
</feature>
<keyword evidence="4" id="KW-1015">Disulfide bond</keyword>
<evidence type="ECO:0000313" key="6">
    <source>
        <dbReference type="EMBL" id="KAK7485760.1"/>
    </source>
</evidence>